<dbReference type="SUPFAM" id="SSF88946">
    <property type="entry name" value="Sigma2 domain of RNA polymerase sigma factors"/>
    <property type="match status" value="1"/>
</dbReference>
<evidence type="ECO:0000256" key="2">
    <source>
        <dbReference type="ARBA" id="ARBA00023015"/>
    </source>
</evidence>
<protein>
    <submittedName>
        <fullName evidence="8">Sigma-70 family RNA polymerase sigma factor</fullName>
    </submittedName>
</protein>
<gene>
    <name evidence="8" type="ORF">VB738_02060</name>
</gene>
<sequence length="190" mass="21853">MDLDVPDPSPPPRDLGGLYDAYSPAVYRLALRLCGDRSSAEDLLQDVFLRYWHQDRYDPQRGPVLAYLLLLTRSMAINRIQQQRNRWQLLQKWSSQLLGRDEHGPQHWAEVGDLGDRMRRALAEIHPNQRTVLELAYYEGMSQSTIAEHLQIPLGTVKTRSRQGLLALRRHMIDFTHSPLASSFCPGLQP</sequence>
<dbReference type="NCBIfam" id="TIGR02937">
    <property type="entry name" value="sigma70-ECF"/>
    <property type="match status" value="1"/>
</dbReference>
<keyword evidence="5" id="KW-0804">Transcription</keyword>
<dbReference type="CDD" id="cd06171">
    <property type="entry name" value="Sigma70_r4"/>
    <property type="match status" value="1"/>
</dbReference>
<name>A0ABU5RQL6_9CYAN</name>
<dbReference type="InterPro" id="IPR007627">
    <property type="entry name" value="RNA_pol_sigma70_r2"/>
</dbReference>
<dbReference type="InterPro" id="IPR007630">
    <property type="entry name" value="RNA_pol_sigma70_r4"/>
</dbReference>
<reference evidence="8 9" key="1">
    <citation type="submission" date="2023-12" db="EMBL/GenBank/DDBJ databases">
        <title>Baltic Sea Cyanobacteria.</title>
        <authorList>
            <person name="Delbaje E."/>
            <person name="Fewer D.P."/>
            <person name="Shishido T.K."/>
        </authorList>
    </citation>
    <scope>NUCLEOTIDE SEQUENCE [LARGE SCALE GENOMIC DNA]</scope>
    <source>
        <strain evidence="8 9">UHCC 0139</strain>
    </source>
</reference>
<dbReference type="SUPFAM" id="SSF88659">
    <property type="entry name" value="Sigma3 and sigma4 domains of RNA polymerase sigma factors"/>
    <property type="match status" value="1"/>
</dbReference>
<dbReference type="PANTHER" id="PTHR43133:SF62">
    <property type="entry name" value="RNA POLYMERASE SIGMA FACTOR SIGZ"/>
    <property type="match status" value="1"/>
</dbReference>
<dbReference type="InterPro" id="IPR039425">
    <property type="entry name" value="RNA_pol_sigma-70-like"/>
</dbReference>
<dbReference type="RefSeq" id="WP_323304157.1">
    <property type="nucleotide sequence ID" value="NZ_JAYGHX010000001.1"/>
</dbReference>
<comment type="caution">
    <text evidence="8">The sequence shown here is derived from an EMBL/GenBank/DDBJ whole genome shotgun (WGS) entry which is preliminary data.</text>
</comment>
<feature type="domain" description="RNA polymerase sigma-70 region 2" evidence="6">
    <location>
        <begin position="18"/>
        <end position="84"/>
    </location>
</feature>
<evidence type="ECO:0000256" key="5">
    <source>
        <dbReference type="ARBA" id="ARBA00023163"/>
    </source>
</evidence>
<organism evidence="8 9">
    <name type="scientific">Cyanobium gracile UHCC 0139</name>
    <dbReference type="NCBI Taxonomy" id="3110308"/>
    <lineage>
        <taxon>Bacteria</taxon>
        <taxon>Bacillati</taxon>
        <taxon>Cyanobacteriota</taxon>
        <taxon>Cyanophyceae</taxon>
        <taxon>Synechococcales</taxon>
        <taxon>Prochlorococcaceae</taxon>
        <taxon>Cyanobium</taxon>
    </lineage>
</organism>
<dbReference type="InterPro" id="IPR013324">
    <property type="entry name" value="RNA_pol_sigma_r3/r4-like"/>
</dbReference>
<evidence type="ECO:0000313" key="8">
    <source>
        <dbReference type="EMBL" id="MEA5390037.1"/>
    </source>
</evidence>
<evidence type="ECO:0000256" key="3">
    <source>
        <dbReference type="ARBA" id="ARBA00023082"/>
    </source>
</evidence>
<comment type="similarity">
    <text evidence="1">Belongs to the sigma-70 factor family. ECF subfamily.</text>
</comment>
<dbReference type="Gene3D" id="1.10.10.10">
    <property type="entry name" value="Winged helix-like DNA-binding domain superfamily/Winged helix DNA-binding domain"/>
    <property type="match status" value="1"/>
</dbReference>
<dbReference type="Pfam" id="PF04545">
    <property type="entry name" value="Sigma70_r4"/>
    <property type="match status" value="1"/>
</dbReference>
<dbReference type="Pfam" id="PF04542">
    <property type="entry name" value="Sigma70_r2"/>
    <property type="match status" value="1"/>
</dbReference>
<dbReference type="InterPro" id="IPR036388">
    <property type="entry name" value="WH-like_DNA-bd_sf"/>
</dbReference>
<accession>A0ABU5RQL6</accession>
<dbReference type="EMBL" id="JAYGHX010000001">
    <property type="protein sequence ID" value="MEA5390037.1"/>
    <property type="molecule type" value="Genomic_DNA"/>
</dbReference>
<evidence type="ECO:0000259" key="6">
    <source>
        <dbReference type="Pfam" id="PF04542"/>
    </source>
</evidence>
<dbReference type="Gene3D" id="1.10.1740.10">
    <property type="match status" value="1"/>
</dbReference>
<keyword evidence="3" id="KW-0731">Sigma factor</keyword>
<evidence type="ECO:0000256" key="1">
    <source>
        <dbReference type="ARBA" id="ARBA00010641"/>
    </source>
</evidence>
<dbReference type="PANTHER" id="PTHR43133">
    <property type="entry name" value="RNA POLYMERASE ECF-TYPE SIGMA FACTO"/>
    <property type="match status" value="1"/>
</dbReference>
<proteinExistence type="inferred from homology"/>
<keyword evidence="9" id="KW-1185">Reference proteome</keyword>
<dbReference type="InterPro" id="IPR013325">
    <property type="entry name" value="RNA_pol_sigma_r2"/>
</dbReference>
<dbReference type="Proteomes" id="UP001304461">
    <property type="component" value="Unassembled WGS sequence"/>
</dbReference>
<dbReference type="InterPro" id="IPR014284">
    <property type="entry name" value="RNA_pol_sigma-70_dom"/>
</dbReference>
<evidence type="ECO:0000256" key="4">
    <source>
        <dbReference type="ARBA" id="ARBA00023125"/>
    </source>
</evidence>
<keyword evidence="4" id="KW-0238">DNA-binding</keyword>
<keyword evidence="2" id="KW-0805">Transcription regulation</keyword>
<evidence type="ECO:0000259" key="7">
    <source>
        <dbReference type="Pfam" id="PF04545"/>
    </source>
</evidence>
<evidence type="ECO:0000313" key="9">
    <source>
        <dbReference type="Proteomes" id="UP001304461"/>
    </source>
</evidence>
<feature type="domain" description="RNA polymerase sigma-70 region 4" evidence="7">
    <location>
        <begin position="121"/>
        <end position="169"/>
    </location>
</feature>